<dbReference type="InterPro" id="IPR011993">
    <property type="entry name" value="PH-like_dom_sf"/>
</dbReference>
<gene>
    <name evidence="9" type="primary">Dvir\GJ21866</name>
    <name evidence="9" type="ORF">Dvir_GJ21866</name>
</gene>
<dbReference type="SUPFAM" id="SSF47031">
    <property type="entry name" value="Second domain of FERM"/>
    <property type="match status" value="1"/>
</dbReference>
<dbReference type="Gene3D" id="1.20.80.10">
    <property type="match status" value="1"/>
</dbReference>
<feature type="domain" description="FERM" evidence="8">
    <location>
        <begin position="23"/>
        <end position="386"/>
    </location>
</feature>
<dbReference type="InterPro" id="IPR019749">
    <property type="entry name" value="Band_41_domain"/>
</dbReference>
<evidence type="ECO:0000313" key="9">
    <source>
        <dbReference type="EMBL" id="EDW61139.1"/>
    </source>
</evidence>
<dbReference type="PROSITE" id="PS50057">
    <property type="entry name" value="FERM_3"/>
    <property type="match status" value="1"/>
</dbReference>
<dbReference type="FunFam" id="1.10.510.10:FF:000039">
    <property type="entry name" value="Focal adhesion kinase, isoform D"/>
    <property type="match status" value="1"/>
</dbReference>
<keyword evidence="2 9" id="KW-0808">Transferase</keyword>
<dbReference type="InterPro" id="IPR000299">
    <property type="entry name" value="FERM_domain"/>
</dbReference>
<organism evidence="9 10">
    <name type="scientific">Drosophila virilis</name>
    <name type="common">Fruit fly</name>
    <dbReference type="NCBI Taxonomy" id="7244"/>
    <lineage>
        <taxon>Eukaryota</taxon>
        <taxon>Metazoa</taxon>
        <taxon>Ecdysozoa</taxon>
        <taxon>Arthropoda</taxon>
        <taxon>Hexapoda</taxon>
        <taxon>Insecta</taxon>
        <taxon>Pterygota</taxon>
        <taxon>Neoptera</taxon>
        <taxon>Endopterygota</taxon>
        <taxon>Diptera</taxon>
        <taxon>Brachycera</taxon>
        <taxon>Muscomorpha</taxon>
        <taxon>Ephydroidea</taxon>
        <taxon>Drosophilidae</taxon>
        <taxon>Drosophila</taxon>
    </lineage>
</organism>
<feature type="compositionally biased region" description="Polar residues" evidence="6">
    <location>
        <begin position="401"/>
        <end position="422"/>
    </location>
</feature>
<dbReference type="Pfam" id="PF07714">
    <property type="entry name" value="PK_Tyr_Ser-Thr"/>
    <property type="match status" value="1"/>
</dbReference>
<dbReference type="OrthoDB" id="9976756at2759"/>
<feature type="compositionally biased region" description="Polar residues" evidence="6">
    <location>
        <begin position="1091"/>
        <end position="1110"/>
    </location>
</feature>
<dbReference type="InterPro" id="IPR011009">
    <property type="entry name" value="Kinase-like_dom_sf"/>
</dbReference>
<dbReference type="Gene3D" id="3.30.200.20">
    <property type="entry name" value="Phosphorylase Kinase, domain 1"/>
    <property type="match status" value="1"/>
</dbReference>
<dbReference type="InterPro" id="IPR001245">
    <property type="entry name" value="Ser-Thr/Tyr_kinase_cat_dom"/>
</dbReference>
<dbReference type="Pfam" id="PF03623">
    <property type="entry name" value="Focal_AT"/>
    <property type="match status" value="1"/>
</dbReference>
<proteinExistence type="predicted"/>
<dbReference type="SUPFAM" id="SSF68993">
    <property type="entry name" value="FAT domain of focal adhesion kinase"/>
    <property type="match status" value="1"/>
</dbReference>
<dbReference type="InterPro" id="IPR020635">
    <property type="entry name" value="Tyr_kinase_cat_dom"/>
</dbReference>
<protein>
    <submittedName>
        <fullName evidence="9">Uncharacterized protein, isoform A</fullName>
        <ecNumber evidence="9">2.7.10.-</ecNumber>
    </submittedName>
</protein>
<dbReference type="SUPFAM" id="SSF54236">
    <property type="entry name" value="Ubiquitin-like"/>
    <property type="match status" value="1"/>
</dbReference>
<feature type="region of interest" description="Disordered" evidence="6">
    <location>
        <begin position="1084"/>
        <end position="1113"/>
    </location>
</feature>
<dbReference type="OMA" id="HCTNTAE"/>
<keyword evidence="10" id="KW-1185">Reference proteome</keyword>
<dbReference type="Pfam" id="PF21477">
    <property type="entry name" value="FERM_C_FAK1"/>
    <property type="match status" value="1"/>
</dbReference>
<dbReference type="PROSITE" id="PS50011">
    <property type="entry name" value="PROTEIN_KINASE_DOM"/>
    <property type="match status" value="1"/>
</dbReference>
<feature type="region of interest" description="Disordered" evidence="6">
    <location>
        <begin position="766"/>
        <end position="788"/>
    </location>
</feature>
<dbReference type="InterPro" id="IPR041784">
    <property type="entry name" value="FAK1/PYK2_FERM_C"/>
</dbReference>
<keyword evidence="4" id="KW-0418">Kinase</keyword>
<dbReference type="Pfam" id="PF00373">
    <property type="entry name" value="FERM_M"/>
    <property type="match status" value="1"/>
</dbReference>
<dbReference type="InterPro" id="IPR036137">
    <property type="entry name" value="Focal_adhe_kin_target_dom_sf"/>
</dbReference>
<dbReference type="SUPFAM" id="SSF50729">
    <property type="entry name" value="PH domain-like"/>
    <property type="match status" value="1"/>
</dbReference>
<dbReference type="eggNOG" id="KOG4257">
    <property type="taxonomic scope" value="Eukaryota"/>
</dbReference>
<evidence type="ECO:0000313" key="10">
    <source>
        <dbReference type="Proteomes" id="UP000008792"/>
    </source>
</evidence>
<dbReference type="GO" id="GO:0007172">
    <property type="term" value="P:signal complex assembly"/>
    <property type="evidence" value="ECO:0007669"/>
    <property type="project" value="InterPro"/>
</dbReference>
<dbReference type="InterPro" id="IPR005189">
    <property type="entry name" value="Focal_adhesion_kin_target_dom"/>
</dbReference>
<dbReference type="InterPro" id="IPR035963">
    <property type="entry name" value="FERM_2"/>
</dbReference>
<evidence type="ECO:0000256" key="3">
    <source>
        <dbReference type="ARBA" id="ARBA00022741"/>
    </source>
</evidence>
<dbReference type="CDD" id="cd13190">
    <property type="entry name" value="FERM_C_FAK1"/>
    <property type="match status" value="1"/>
</dbReference>
<dbReference type="FunFam" id="3.30.200.20:FF:000629">
    <property type="entry name" value="Focal adhesion kinase, isoform D"/>
    <property type="match status" value="1"/>
</dbReference>
<dbReference type="GO" id="GO:0005925">
    <property type="term" value="C:focal adhesion"/>
    <property type="evidence" value="ECO:0007669"/>
    <property type="project" value="InterPro"/>
</dbReference>
<evidence type="ECO:0000256" key="1">
    <source>
        <dbReference type="ARBA" id="ARBA00022553"/>
    </source>
</evidence>
<keyword evidence="1" id="KW-0597">Phosphoprotein</keyword>
<dbReference type="SMR" id="B4LNX0"/>
<dbReference type="SMART" id="SM00295">
    <property type="entry name" value="B41"/>
    <property type="match status" value="1"/>
</dbReference>
<evidence type="ECO:0000256" key="4">
    <source>
        <dbReference type="ARBA" id="ARBA00022777"/>
    </source>
</evidence>
<keyword evidence="3" id="KW-0547">Nucleotide-binding</keyword>
<feature type="compositionally biased region" description="Polar residues" evidence="6">
    <location>
        <begin position="774"/>
        <end position="788"/>
    </location>
</feature>
<evidence type="ECO:0000259" key="7">
    <source>
        <dbReference type="PROSITE" id="PS50011"/>
    </source>
</evidence>
<reference evidence="9 10" key="1">
    <citation type="journal article" date="2007" name="Nature">
        <title>Evolution of genes and genomes on the Drosophila phylogeny.</title>
        <authorList>
            <consortium name="Drosophila 12 Genomes Consortium"/>
            <person name="Clark A.G."/>
            <person name="Eisen M.B."/>
            <person name="Smith D.R."/>
            <person name="Bergman C.M."/>
            <person name="Oliver B."/>
            <person name="Markow T.A."/>
            <person name="Kaufman T.C."/>
            <person name="Kellis M."/>
            <person name="Gelbart W."/>
            <person name="Iyer V.N."/>
            <person name="Pollard D.A."/>
            <person name="Sackton T.B."/>
            <person name="Larracuente A.M."/>
            <person name="Singh N.D."/>
            <person name="Abad J.P."/>
            <person name="Abt D.N."/>
            <person name="Adryan B."/>
            <person name="Aguade M."/>
            <person name="Akashi H."/>
            <person name="Anderson W.W."/>
            <person name="Aquadro C.F."/>
            <person name="Ardell D.H."/>
            <person name="Arguello R."/>
            <person name="Artieri C.G."/>
            <person name="Barbash D.A."/>
            <person name="Barker D."/>
            <person name="Barsanti P."/>
            <person name="Batterham P."/>
            <person name="Batzoglou S."/>
            <person name="Begun D."/>
            <person name="Bhutkar A."/>
            <person name="Blanco E."/>
            <person name="Bosak S.A."/>
            <person name="Bradley R.K."/>
            <person name="Brand A.D."/>
            <person name="Brent M.R."/>
            <person name="Brooks A.N."/>
            <person name="Brown R.H."/>
            <person name="Butlin R.K."/>
            <person name="Caggese C."/>
            <person name="Calvi B.R."/>
            <person name="Bernardo de Carvalho A."/>
            <person name="Caspi A."/>
            <person name="Castrezana S."/>
            <person name="Celniker S.E."/>
            <person name="Chang J.L."/>
            <person name="Chapple C."/>
            <person name="Chatterji S."/>
            <person name="Chinwalla A."/>
            <person name="Civetta A."/>
            <person name="Clifton S.W."/>
            <person name="Comeron J.M."/>
            <person name="Costello J.C."/>
            <person name="Coyne J.A."/>
            <person name="Daub J."/>
            <person name="David R.G."/>
            <person name="Delcher A.L."/>
            <person name="Delehaunty K."/>
            <person name="Do C.B."/>
            <person name="Ebling H."/>
            <person name="Edwards K."/>
            <person name="Eickbush T."/>
            <person name="Evans J.D."/>
            <person name="Filipski A."/>
            <person name="Findeiss S."/>
            <person name="Freyhult E."/>
            <person name="Fulton L."/>
            <person name="Fulton R."/>
            <person name="Garcia A.C."/>
            <person name="Gardiner A."/>
            <person name="Garfield D.A."/>
            <person name="Garvin B.E."/>
            <person name="Gibson G."/>
            <person name="Gilbert D."/>
            <person name="Gnerre S."/>
            <person name="Godfrey J."/>
            <person name="Good R."/>
            <person name="Gotea V."/>
            <person name="Gravely B."/>
            <person name="Greenberg A.J."/>
            <person name="Griffiths-Jones S."/>
            <person name="Gross S."/>
            <person name="Guigo R."/>
            <person name="Gustafson E.A."/>
            <person name="Haerty W."/>
            <person name="Hahn M.W."/>
            <person name="Halligan D.L."/>
            <person name="Halpern A.L."/>
            <person name="Halter G.M."/>
            <person name="Han M.V."/>
            <person name="Heger A."/>
            <person name="Hillier L."/>
            <person name="Hinrichs A.S."/>
            <person name="Holmes I."/>
            <person name="Hoskins R.A."/>
            <person name="Hubisz M.J."/>
            <person name="Hultmark D."/>
            <person name="Huntley M.A."/>
            <person name="Jaffe D.B."/>
            <person name="Jagadeeshan S."/>
            <person name="Jeck W.R."/>
            <person name="Johnson J."/>
            <person name="Jones C.D."/>
            <person name="Jordan W.C."/>
            <person name="Karpen G.H."/>
            <person name="Kataoka E."/>
            <person name="Keightley P.D."/>
            <person name="Kheradpour P."/>
            <person name="Kirkness E.F."/>
            <person name="Koerich L.B."/>
            <person name="Kristiansen K."/>
            <person name="Kudrna D."/>
            <person name="Kulathinal R.J."/>
            <person name="Kumar S."/>
            <person name="Kwok R."/>
            <person name="Lander E."/>
            <person name="Langley C.H."/>
            <person name="Lapoint R."/>
            <person name="Lazzaro B.P."/>
            <person name="Lee S.J."/>
            <person name="Levesque L."/>
            <person name="Li R."/>
            <person name="Lin C.F."/>
            <person name="Lin M.F."/>
            <person name="Lindblad-Toh K."/>
            <person name="Llopart A."/>
            <person name="Long M."/>
            <person name="Low L."/>
            <person name="Lozovsky E."/>
            <person name="Lu J."/>
            <person name="Luo M."/>
            <person name="Machado C.A."/>
            <person name="Makalowski W."/>
            <person name="Marzo M."/>
            <person name="Matsuda M."/>
            <person name="Matzkin L."/>
            <person name="McAllister B."/>
            <person name="McBride C.S."/>
            <person name="McKernan B."/>
            <person name="McKernan K."/>
            <person name="Mendez-Lago M."/>
            <person name="Minx P."/>
            <person name="Mollenhauer M.U."/>
            <person name="Montooth K."/>
            <person name="Mount S.M."/>
            <person name="Mu X."/>
            <person name="Myers E."/>
            <person name="Negre B."/>
            <person name="Newfeld S."/>
            <person name="Nielsen R."/>
            <person name="Noor M.A."/>
            <person name="O'Grady P."/>
            <person name="Pachter L."/>
            <person name="Papaceit M."/>
            <person name="Parisi M.J."/>
            <person name="Parisi M."/>
            <person name="Parts L."/>
            <person name="Pedersen J.S."/>
            <person name="Pesole G."/>
            <person name="Phillippy A.M."/>
            <person name="Ponting C.P."/>
            <person name="Pop M."/>
            <person name="Porcelli D."/>
            <person name="Powell J.R."/>
            <person name="Prohaska S."/>
            <person name="Pruitt K."/>
            <person name="Puig M."/>
            <person name="Quesneville H."/>
            <person name="Ram K.R."/>
            <person name="Rand D."/>
            <person name="Rasmussen M.D."/>
            <person name="Reed L.K."/>
            <person name="Reenan R."/>
            <person name="Reily A."/>
            <person name="Remington K.A."/>
            <person name="Rieger T.T."/>
            <person name="Ritchie M.G."/>
            <person name="Robin C."/>
            <person name="Rogers Y.H."/>
            <person name="Rohde C."/>
            <person name="Rozas J."/>
            <person name="Rubenfield M.J."/>
            <person name="Ruiz A."/>
            <person name="Russo S."/>
            <person name="Salzberg S.L."/>
            <person name="Sanchez-Gracia A."/>
            <person name="Saranga D.J."/>
            <person name="Sato H."/>
            <person name="Schaeffer S.W."/>
            <person name="Schatz M.C."/>
            <person name="Schlenke T."/>
            <person name="Schwartz R."/>
            <person name="Segarra C."/>
            <person name="Singh R.S."/>
            <person name="Sirot L."/>
            <person name="Sirota M."/>
            <person name="Sisneros N.B."/>
            <person name="Smith C.D."/>
            <person name="Smith T.F."/>
            <person name="Spieth J."/>
            <person name="Stage D.E."/>
            <person name="Stark A."/>
            <person name="Stephan W."/>
            <person name="Strausberg R.L."/>
            <person name="Strempel S."/>
            <person name="Sturgill D."/>
            <person name="Sutton G."/>
            <person name="Sutton G.G."/>
            <person name="Tao W."/>
            <person name="Teichmann S."/>
            <person name="Tobari Y.N."/>
            <person name="Tomimura Y."/>
            <person name="Tsolas J.M."/>
            <person name="Valente V.L."/>
            <person name="Venter E."/>
            <person name="Venter J.C."/>
            <person name="Vicario S."/>
            <person name="Vieira F.G."/>
            <person name="Vilella A.J."/>
            <person name="Villasante A."/>
            <person name="Walenz B."/>
            <person name="Wang J."/>
            <person name="Wasserman M."/>
            <person name="Watts T."/>
            <person name="Wilson D."/>
            <person name="Wilson R.K."/>
            <person name="Wing R.A."/>
            <person name="Wolfner M.F."/>
            <person name="Wong A."/>
            <person name="Wong G.K."/>
            <person name="Wu C.I."/>
            <person name="Wu G."/>
            <person name="Yamamoto D."/>
            <person name="Yang H.P."/>
            <person name="Yang S.P."/>
            <person name="Yorke J.A."/>
            <person name="Yoshida K."/>
            <person name="Zdobnov E."/>
            <person name="Zhang P."/>
            <person name="Zhang Y."/>
            <person name="Zimin A.V."/>
            <person name="Baldwin J."/>
            <person name="Abdouelleil A."/>
            <person name="Abdulkadir J."/>
            <person name="Abebe A."/>
            <person name="Abera B."/>
            <person name="Abreu J."/>
            <person name="Acer S.C."/>
            <person name="Aftuck L."/>
            <person name="Alexander A."/>
            <person name="An P."/>
            <person name="Anderson E."/>
            <person name="Anderson S."/>
            <person name="Arachi H."/>
            <person name="Azer M."/>
            <person name="Bachantsang P."/>
            <person name="Barry A."/>
            <person name="Bayul T."/>
            <person name="Berlin A."/>
            <person name="Bessette D."/>
            <person name="Bloom T."/>
            <person name="Blye J."/>
            <person name="Boguslavskiy L."/>
            <person name="Bonnet C."/>
            <person name="Boukhgalter B."/>
            <person name="Bourzgui I."/>
            <person name="Brown A."/>
            <person name="Cahill P."/>
            <person name="Channer S."/>
            <person name="Cheshatsang Y."/>
            <person name="Chuda L."/>
            <person name="Citroen M."/>
            <person name="Collymore A."/>
            <person name="Cooke P."/>
            <person name="Costello M."/>
            <person name="D'Aco K."/>
            <person name="Daza R."/>
            <person name="De Haan G."/>
            <person name="DeGray S."/>
            <person name="DeMaso C."/>
            <person name="Dhargay N."/>
            <person name="Dooley K."/>
            <person name="Dooley E."/>
            <person name="Doricent M."/>
            <person name="Dorje P."/>
            <person name="Dorjee K."/>
            <person name="Dupes A."/>
            <person name="Elong R."/>
            <person name="Falk J."/>
            <person name="Farina A."/>
            <person name="Faro S."/>
            <person name="Ferguson D."/>
            <person name="Fisher S."/>
            <person name="Foley C.D."/>
            <person name="Franke A."/>
            <person name="Friedrich D."/>
            <person name="Gadbois L."/>
            <person name="Gearin G."/>
            <person name="Gearin C.R."/>
            <person name="Giannoukos G."/>
            <person name="Goode T."/>
            <person name="Graham J."/>
            <person name="Grandbois E."/>
            <person name="Grewal S."/>
            <person name="Gyaltsen K."/>
            <person name="Hafez N."/>
            <person name="Hagos B."/>
            <person name="Hall J."/>
            <person name="Henson C."/>
            <person name="Hollinger A."/>
            <person name="Honan T."/>
            <person name="Huard M.D."/>
            <person name="Hughes L."/>
            <person name="Hurhula B."/>
            <person name="Husby M.E."/>
            <person name="Kamat A."/>
            <person name="Kanga B."/>
            <person name="Kashin S."/>
            <person name="Khazanovich D."/>
            <person name="Kisner P."/>
            <person name="Lance K."/>
            <person name="Lara M."/>
            <person name="Lee W."/>
            <person name="Lennon N."/>
            <person name="Letendre F."/>
            <person name="LeVine R."/>
            <person name="Lipovsky A."/>
            <person name="Liu X."/>
            <person name="Liu J."/>
            <person name="Liu S."/>
            <person name="Lokyitsang T."/>
            <person name="Lokyitsang Y."/>
            <person name="Lubonja R."/>
            <person name="Lui A."/>
            <person name="MacDonald P."/>
            <person name="Magnisalis V."/>
            <person name="Maru K."/>
            <person name="Matthews C."/>
            <person name="McCusker W."/>
            <person name="McDonough S."/>
            <person name="Mehta T."/>
            <person name="Meldrim J."/>
            <person name="Meneus L."/>
            <person name="Mihai O."/>
            <person name="Mihalev A."/>
            <person name="Mihova T."/>
            <person name="Mittelman R."/>
            <person name="Mlenga V."/>
            <person name="Montmayeur A."/>
            <person name="Mulrain L."/>
            <person name="Navidi A."/>
            <person name="Naylor J."/>
            <person name="Negash T."/>
            <person name="Nguyen T."/>
            <person name="Nguyen N."/>
            <person name="Nicol R."/>
            <person name="Norbu C."/>
            <person name="Norbu N."/>
            <person name="Novod N."/>
            <person name="O'Neill B."/>
            <person name="Osman S."/>
            <person name="Markiewicz E."/>
            <person name="Oyono O.L."/>
            <person name="Patti C."/>
            <person name="Phunkhang P."/>
            <person name="Pierre F."/>
            <person name="Priest M."/>
            <person name="Raghuraman S."/>
            <person name="Rege F."/>
            <person name="Reyes R."/>
            <person name="Rise C."/>
            <person name="Rogov P."/>
            <person name="Ross K."/>
            <person name="Ryan E."/>
            <person name="Settipalli S."/>
            <person name="Shea T."/>
            <person name="Sherpa N."/>
            <person name="Shi L."/>
            <person name="Shih D."/>
            <person name="Sparrow T."/>
            <person name="Spaulding J."/>
            <person name="Stalker J."/>
            <person name="Stange-Thomann N."/>
            <person name="Stavropoulos S."/>
            <person name="Stone C."/>
            <person name="Strader C."/>
            <person name="Tesfaye S."/>
            <person name="Thomson T."/>
            <person name="Thoulutsang Y."/>
            <person name="Thoulutsang D."/>
            <person name="Topham K."/>
            <person name="Topping I."/>
            <person name="Tsamla T."/>
            <person name="Vassiliev H."/>
            <person name="Vo A."/>
            <person name="Wangchuk T."/>
            <person name="Wangdi T."/>
            <person name="Weiand M."/>
            <person name="Wilkinson J."/>
            <person name="Wilson A."/>
            <person name="Yadav S."/>
            <person name="Young G."/>
            <person name="Yu Q."/>
            <person name="Zembek L."/>
            <person name="Zhong D."/>
            <person name="Zimmer A."/>
            <person name="Zwirko Z."/>
            <person name="Jaffe D.B."/>
            <person name="Alvarez P."/>
            <person name="Brockman W."/>
            <person name="Butler J."/>
            <person name="Chin C."/>
            <person name="Gnerre S."/>
            <person name="Grabherr M."/>
            <person name="Kleber M."/>
            <person name="Mauceli E."/>
            <person name="MacCallum I."/>
        </authorList>
    </citation>
    <scope>NUCLEOTIDE SEQUENCE [LARGE SCALE GENOMIC DNA]</scope>
    <source>
        <strain evidence="10">Tucson 15010-1051.87</strain>
    </source>
</reference>
<dbReference type="GO" id="GO:0030182">
    <property type="term" value="P:neuron differentiation"/>
    <property type="evidence" value="ECO:0007669"/>
    <property type="project" value="UniProtKB-ARBA"/>
</dbReference>
<dbReference type="EC" id="2.7.10.-" evidence="9"/>
<dbReference type="GO" id="GO:0071944">
    <property type="term" value="C:cell periphery"/>
    <property type="evidence" value="ECO:0007669"/>
    <property type="project" value="UniProtKB-ARBA"/>
</dbReference>
<accession>B4LNX0</accession>
<dbReference type="GO" id="GO:0005524">
    <property type="term" value="F:ATP binding"/>
    <property type="evidence" value="ECO:0007669"/>
    <property type="project" value="UniProtKB-KW"/>
</dbReference>
<dbReference type="Gene3D" id="2.30.29.30">
    <property type="entry name" value="Pleckstrin-homology domain (PH domain)/Phosphotyrosine-binding domain (PTB)"/>
    <property type="match status" value="1"/>
</dbReference>
<evidence type="ECO:0000259" key="8">
    <source>
        <dbReference type="PROSITE" id="PS50057"/>
    </source>
</evidence>
<name>B4LNX0_DROVI</name>
<dbReference type="PROSITE" id="PS00109">
    <property type="entry name" value="PROTEIN_KINASE_TYR"/>
    <property type="match status" value="1"/>
</dbReference>
<evidence type="ECO:0000256" key="6">
    <source>
        <dbReference type="SAM" id="MobiDB-lite"/>
    </source>
</evidence>
<dbReference type="GO" id="GO:0008284">
    <property type="term" value="P:positive regulation of cell population proliferation"/>
    <property type="evidence" value="ECO:0007669"/>
    <property type="project" value="UniProtKB-ARBA"/>
</dbReference>
<dbReference type="PRINTS" id="PR00109">
    <property type="entry name" value="TYRKINASE"/>
</dbReference>
<dbReference type="InterPro" id="IPR019748">
    <property type="entry name" value="FERM_central"/>
</dbReference>
<feature type="region of interest" description="Disordered" evidence="6">
    <location>
        <begin position="397"/>
        <end position="427"/>
    </location>
</feature>
<dbReference type="GO" id="GO:0009887">
    <property type="term" value="P:animal organ morphogenesis"/>
    <property type="evidence" value="ECO:0007669"/>
    <property type="project" value="UniProtKB-ARBA"/>
</dbReference>
<dbReference type="Proteomes" id="UP000008792">
    <property type="component" value="Unassembled WGS sequence"/>
</dbReference>
<dbReference type="GO" id="GO:0004713">
    <property type="term" value="F:protein tyrosine kinase activity"/>
    <property type="evidence" value="ECO:0007669"/>
    <property type="project" value="InterPro"/>
</dbReference>
<dbReference type="Gene3D" id="1.20.120.330">
    <property type="entry name" value="Nucleotidyltransferases domain 2"/>
    <property type="match status" value="1"/>
</dbReference>
<dbReference type="InterPro" id="IPR014352">
    <property type="entry name" value="FERM/acyl-CoA-bd_prot_sf"/>
</dbReference>
<dbReference type="PhylomeDB" id="B4LNX0"/>
<dbReference type="AlphaFoldDB" id="B4LNX0"/>
<dbReference type="CDD" id="cd14473">
    <property type="entry name" value="FERM_B-lobe"/>
    <property type="match status" value="1"/>
</dbReference>
<evidence type="ECO:0000256" key="5">
    <source>
        <dbReference type="ARBA" id="ARBA00022840"/>
    </source>
</evidence>
<keyword evidence="5" id="KW-0067">ATP-binding</keyword>
<dbReference type="InterPro" id="IPR049385">
    <property type="entry name" value="FAK1-like_FERM_C"/>
</dbReference>
<feature type="region of interest" description="Disordered" evidence="6">
    <location>
        <begin position="926"/>
        <end position="945"/>
    </location>
</feature>
<dbReference type="InterPro" id="IPR029071">
    <property type="entry name" value="Ubiquitin-like_domsf"/>
</dbReference>
<feature type="domain" description="Protein kinase" evidence="7">
    <location>
        <begin position="458"/>
        <end position="736"/>
    </location>
</feature>
<dbReference type="HOGENOM" id="CLU_002646_0_1_1"/>
<dbReference type="EMBL" id="CH940648">
    <property type="protein sequence ID" value="EDW61139.1"/>
    <property type="molecule type" value="Genomic_DNA"/>
</dbReference>
<evidence type="ECO:0000256" key="2">
    <source>
        <dbReference type="ARBA" id="ARBA00022679"/>
    </source>
</evidence>
<dbReference type="InterPro" id="IPR000719">
    <property type="entry name" value="Prot_kinase_dom"/>
</dbReference>
<dbReference type="Gene3D" id="1.10.510.10">
    <property type="entry name" value="Transferase(Phosphotransferase) domain 1"/>
    <property type="match status" value="1"/>
</dbReference>
<dbReference type="SMART" id="SM00219">
    <property type="entry name" value="TyrKc"/>
    <property type="match status" value="1"/>
</dbReference>
<dbReference type="PANTHER" id="PTHR46221">
    <property type="entry name" value="FERM AND PDZ DOMAIN-CONTAINING PROTEIN FAMILY MEMBER"/>
    <property type="match status" value="1"/>
</dbReference>
<dbReference type="SUPFAM" id="SSF56112">
    <property type="entry name" value="Protein kinase-like (PK-like)"/>
    <property type="match status" value="1"/>
</dbReference>
<dbReference type="InterPro" id="IPR008266">
    <property type="entry name" value="Tyr_kinase_AS"/>
</dbReference>
<dbReference type="PANTHER" id="PTHR46221:SF9">
    <property type="entry name" value="NON-SPECIFIC PROTEIN-TYROSINE KINASE"/>
    <property type="match status" value="1"/>
</dbReference>
<sequence length="1204" mass="135348">MNTAEVNQSDQPHRNNGSQYEDYVLHVHMPNKSFKSIAFHKTETVFHIIRKTVEEFGKDGQPPPSIQRYACRMLNVITKEVLWLARTTSMEKVLSHILSPGCSNVDCPNNDPIKADQAEGKDPHHGRRSVVTGVWRVELRVRYVPHKIQDLFDEDKTTCFYYFDQVKDDYIQSNISPVDADIAVQLCCLGIRHYFKNITLKAPDKKQHIDYIEKEIGFKCFIPQSVISTTKPKNLKKMIQVGYKKVYNYNDIEYLTKFFDLLKSFYLTDFEQFSVTLSSAWNISGILHVGPHIGISYQTHPQASLRNVAQFKDVVSIKTCALPKEKASNELELQNLKCNCRKIKTQIKISASNITEDLIITCNGVNTAESIADLIDGYCRLLTKDLGFTVWERETDMGGNVKNSPNASNASQDDRTSSSPNKSKPMLTDDYAEIGLLEGEGDYSTPTVRNYELDRSQIVLSAKIGVGQFGDVYVGTYTVPISAKPKNKRNESSSNTIDAKYDVMQVAVKTCKANENPEKTENFLAEAYIMQKFDHPHIIRLIGICSITPIWIVMELAKLGELRAYLKANSERLSHGTLLKYCYQLSTALSYLESKKFVHRDIAARNVLVSTPTCVKLADFGLSRWVSDQSYYHSTPTVALPIKWMSPESINFRRFTTASDVWMFGVCIWEILMLGVKPFQGVKNSDVITKLENGERLPLPPNCPPRLYSLMSQCWAYEPLKRPNFKRIKETLYEILLEDSINSSETMRREHRRLAGVSWIGTEDSDIPPLKPSRTVNDTDIPSILNTPEENRTVPQTYIIAQNPAVLARLMMENQKRGINPAAYTTPASSIPKPIGEQLWQQRKDSNSDGEWLYQEEMVRKRSSPIPGAVETEVLIKHQHFKPDLISEGTIGYPAGSNSNTRPKIPVANVFSLKLNNCPSDQTVSSAAEESLRSRIGENQDSTRPINRTNDEVYCATTAVVKSIMVLSQGVEKAHIDGYLHLVKNVGVELRNLLKSVDNISLLFPAQALKEVEMAHKVLSKDMHDLVSAMRLAHQYNDTTLDNEYRKSMLSAAHILAMDAKNLFDVVDSIRNRYQPTLTTNTNKLARRESSSSLNCESAQSPPDNGSAASPHSIADEPIANRIADISLYDNENLHQGLNMQSSQTASCSGIVSEAKTKGALHRGNDISHEATGNSNEQLKIIEETLNNPGEHMYCNTSTLHGHA</sequence>